<dbReference type="EMBL" id="JADOGI010000011">
    <property type="protein sequence ID" value="MBF8185241.1"/>
    <property type="molecule type" value="Genomic_DNA"/>
</dbReference>
<feature type="transmembrane region" description="Helical" evidence="5">
    <location>
        <begin position="212"/>
        <end position="232"/>
    </location>
</feature>
<dbReference type="InterPro" id="IPR044878">
    <property type="entry name" value="UbiA_sf"/>
</dbReference>
<feature type="transmembrane region" description="Helical" evidence="5">
    <location>
        <begin position="309"/>
        <end position="330"/>
    </location>
</feature>
<keyword evidence="4 5" id="KW-0472">Membrane</keyword>
<gene>
    <name evidence="6" type="ORF">ITP53_05720</name>
</gene>
<proteinExistence type="predicted"/>
<evidence type="ECO:0000256" key="3">
    <source>
        <dbReference type="ARBA" id="ARBA00022989"/>
    </source>
</evidence>
<name>A0A931EYI0_9ACTN</name>
<evidence type="ECO:0000313" key="6">
    <source>
        <dbReference type="EMBL" id="MBF8185241.1"/>
    </source>
</evidence>
<evidence type="ECO:0000313" key="7">
    <source>
        <dbReference type="Proteomes" id="UP000605361"/>
    </source>
</evidence>
<dbReference type="GO" id="GO:0016020">
    <property type="term" value="C:membrane"/>
    <property type="evidence" value="ECO:0007669"/>
    <property type="project" value="UniProtKB-SubCell"/>
</dbReference>
<sequence>MQFSLGSRQLSLPHVSRSNGHLSHEWGVGKLGGDRRVYDHLVTDPDPVAAAVVRDGPGRLAVGLARACHPGPTAAVTALVTALAVATGRDAVGCVLAGAAVLTGQLSIGWCNDAIDAERDAATGRAGKPVAGGTVSARAVWIAALVALACCVPLSLASGWRAGALHLAGVLAAWGYDFGLKATLLSWVPYAVGFGVLPAFVTLGLPGEPWPAWWAILAAALLGVGAHLANVLPDIAGDLYTGVRGWPQHMGTARVRLLVPVPLLAATCLLVFGPGGAAPGVAGWLAVAAASALAATGLLLAARSSRVPFVTAVAVAAVDVILLVAGGASLTA</sequence>
<accession>A0A931EYI0</accession>
<feature type="transmembrane region" description="Helical" evidence="5">
    <location>
        <begin position="281"/>
        <end position="302"/>
    </location>
</feature>
<protein>
    <submittedName>
        <fullName evidence="6">UbiA family prenyltransferase</fullName>
    </submittedName>
</protein>
<comment type="caution">
    <text evidence="6">The sequence shown here is derived from an EMBL/GenBank/DDBJ whole genome shotgun (WGS) entry which is preliminary data.</text>
</comment>
<dbReference type="Gene3D" id="1.10.357.140">
    <property type="entry name" value="UbiA prenyltransferase"/>
    <property type="match status" value="1"/>
</dbReference>
<feature type="transmembrane region" description="Helical" evidence="5">
    <location>
        <begin position="135"/>
        <end position="156"/>
    </location>
</feature>
<dbReference type="Pfam" id="PF01040">
    <property type="entry name" value="UbiA"/>
    <property type="match status" value="1"/>
</dbReference>
<organism evidence="6 7">
    <name type="scientific">Nonomuraea cypriaca</name>
    <dbReference type="NCBI Taxonomy" id="1187855"/>
    <lineage>
        <taxon>Bacteria</taxon>
        <taxon>Bacillati</taxon>
        <taxon>Actinomycetota</taxon>
        <taxon>Actinomycetes</taxon>
        <taxon>Streptosporangiales</taxon>
        <taxon>Streptosporangiaceae</taxon>
        <taxon>Nonomuraea</taxon>
    </lineage>
</organism>
<evidence type="ECO:0000256" key="2">
    <source>
        <dbReference type="ARBA" id="ARBA00022692"/>
    </source>
</evidence>
<keyword evidence="7" id="KW-1185">Reference proteome</keyword>
<reference evidence="6" key="1">
    <citation type="submission" date="2020-11" db="EMBL/GenBank/DDBJ databases">
        <title>Whole-genome analyses of Nonomuraea sp. K274.</title>
        <authorList>
            <person name="Veyisoglu A."/>
        </authorList>
    </citation>
    <scope>NUCLEOTIDE SEQUENCE</scope>
    <source>
        <strain evidence="6">K274</strain>
    </source>
</reference>
<evidence type="ECO:0000256" key="4">
    <source>
        <dbReference type="ARBA" id="ARBA00023136"/>
    </source>
</evidence>
<dbReference type="CDD" id="cd13956">
    <property type="entry name" value="PT_UbiA"/>
    <property type="match status" value="1"/>
</dbReference>
<dbReference type="InterPro" id="IPR000537">
    <property type="entry name" value="UbiA_prenyltransferase"/>
</dbReference>
<dbReference type="Proteomes" id="UP000605361">
    <property type="component" value="Unassembled WGS sequence"/>
</dbReference>
<feature type="transmembrane region" description="Helical" evidence="5">
    <location>
        <begin position="253"/>
        <end position="275"/>
    </location>
</feature>
<keyword evidence="3 5" id="KW-1133">Transmembrane helix</keyword>
<comment type="subcellular location">
    <subcellularLocation>
        <location evidence="1">Membrane</location>
        <topology evidence="1">Multi-pass membrane protein</topology>
    </subcellularLocation>
</comment>
<dbReference type="GO" id="GO:0016765">
    <property type="term" value="F:transferase activity, transferring alkyl or aryl (other than methyl) groups"/>
    <property type="evidence" value="ECO:0007669"/>
    <property type="project" value="InterPro"/>
</dbReference>
<dbReference type="AlphaFoldDB" id="A0A931EYI0"/>
<evidence type="ECO:0000256" key="5">
    <source>
        <dbReference type="SAM" id="Phobius"/>
    </source>
</evidence>
<feature type="transmembrane region" description="Helical" evidence="5">
    <location>
        <begin position="187"/>
        <end position="206"/>
    </location>
</feature>
<keyword evidence="2 5" id="KW-0812">Transmembrane</keyword>
<evidence type="ECO:0000256" key="1">
    <source>
        <dbReference type="ARBA" id="ARBA00004141"/>
    </source>
</evidence>